<dbReference type="AlphaFoldDB" id="A0A3S0WE39"/>
<gene>
    <name evidence="2" type="ORF">EK386_18890</name>
</gene>
<feature type="transmembrane region" description="Helical" evidence="1">
    <location>
        <begin position="151"/>
        <end position="173"/>
    </location>
</feature>
<keyword evidence="1" id="KW-1133">Transmembrane helix</keyword>
<organism evidence="2 3">
    <name type="scientific">Lysinibacillus antri</name>
    <dbReference type="NCBI Taxonomy" id="2498145"/>
    <lineage>
        <taxon>Bacteria</taxon>
        <taxon>Bacillati</taxon>
        <taxon>Bacillota</taxon>
        <taxon>Bacilli</taxon>
        <taxon>Bacillales</taxon>
        <taxon>Bacillaceae</taxon>
        <taxon>Lysinibacillus</taxon>
    </lineage>
</organism>
<feature type="transmembrane region" description="Helical" evidence="1">
    <location>
        <begin position="12"/>
        <end position="42"/>
    </location>
</feature>
<keyword evidence="3" id="KW-1185">Reference proteome</keyword>
<dbReference type="RefSeq" id="WP_126660737.1">
    <property type="nucleotide sequence ID" value="NZ_RYYR01000043.1"/>
</dbReference>
<sequence length="187" mass="21015">MKNPYLYGYLPLFTILLFSLTFGIYTVGVSLEVLTSIGVYAGMREFLSDLELRILLLIVFSLCFFMLFSALKLIGETIHEVGMLFFSKDNVGETISAARGGYVIFFFGSLASAFGIQSIMILVIVLLLTVLVYFVYNVYKMSQFLSMQGTIGLIFFEVLFWAIFVTLILFVVLKLYNGILASLPFAN</sequence>
<feature type="transmembrane region" description="Helical" evidence="1">
    <location>
        <begin position="95"/>
        <end position="114"/>
    </location>
</feature>
<accession>A0A3S0WE39</accession>
<evidence type="ECO:0000313" key="3">
    <source>
        <dbReference type="Proteomes" id="UP000287910"/>
    </source>
</evidence>
<keyword evidence="1" id="KW-0472">Membrane</keyword>
<reference evidence="2 3" key="1">
    <citation type="submission" date="2018-12" db="EMBL/GenBank/DDBJ databases">
        <title>Lysinibacillus antri sp. nov., isolated from a cave soil.</title>
        <authorList>
            <person name="Narsing Rao M.P."/>
            <person name="Zhang H."/>
            <person name="Dong Z.-Y."/>
            <person name="Niu X.-K."/>
            <person name="Zhang K."/>
            <person name="Fang B.-Z."/>
            <person name="Kang Y.-Q."/>
            <person name="Xiao M."/>
            <person name="Li W.-J."/>
        </authorList>
    </citation>
    <scope>NUCLEOTIDE SEQUENCE [LARGE SCALE GENOMIC DNA]</scope>
    <source>
        <strain evidence="2 3">SYSU K30002</strain>
    </source>
</reference>
<evidence type="ECO:0008006" key="4">
    <source>
        <dbReference type="Google" id="ProtNLM"/>
    </source>
</evidence>
<feature type="transmembrane region" description="Helical" evidence="1">
    <location>
        <begin position="121"/>
        <end position="139"/>
    </location>
</feature>
<name>A0A3S0WE39_9BACI</name>
<keyword evidence="1" id="KW-0812">Transmembrane</keyword>
<evidence type="ECO:0000313" key="2">
    <source>
        <dbReference type="EMBL" id="RUL46942.1"/>
    </source>
</evidence>
<dbReference type="InterPro" id="IPR035289">
    <property type="entry name" value="DUF5366"/>
</dbReference>
<proteinExistence type="predicted"/>
<comment type="caution">
    <text evidence="2">The sequence shown here is derived from an EMBL/GenBank/DDBJ whole genome shotgun (WGS) entry which is preliminary data.</text>
</comment>
<evidence type="ECO:0000256" key="1">
    <source>
        <dbReference type="SAM" id="Phobius"/>
    </source>
</evidence>
<dbReference type="Proteomes" id="UP000287910">
    <property type="component" value="Unassembled WGS sequence"/>
</dbReference>
<dbReference type="EMBL" id="RYYR01000043">
    <property type="protein sequence ID" value="RUL46942.1"/>
    <property type="molecule type" value="Genomic_DNA"/>
</dbReference>
<protein>
    <recommendedName>
        <fullName evidence="4">YufK family protein</fullName>
    </recommendedName>
</protein>
<dbReference type="Pfam" id="PF17328">
    <property type="entry name" value="DUF5366"/>
    <property type="match status" value="1"/>
</dbReference>
<feature type="transmembrane region" description="Helical" evidence="1">
    <location>
        <begin position="54"/>
        <end position="75"/>
    </location>
</feature>